<protein>
    <submittedName>
        <fullName evidence="1">Uncharacterized protein</fullName>
    </submittedName>
</protein>
<sequence>MITNTAANPGSRFGVFAIARRCAVAFCSVLGLVTDLPLGVSRANAQVPLVESSGSPDFNLYESDGLIVSDPYSPVLTPLATEVPVERFRRSFYQGSEISGGHVQGLGDRAGGLNQTYLEARVAVGVPLGSLENILAVSPFFRTDLLDGPTAIDVPETLYSTGVTLLQRKQWTEKLSTMVLLTPAVRSDFTTSENAFRLLGLGVVNWQVSTDWNVSLGAVYFDRSDLGVLPVIGATWTPRPWCKLDLTMPRPRLSYRTWKQGALAEAWAYVGGQLGGNTWAVSRDDGSHDELTVGELRLLFGYEVIQQGNRGLQIEGGYAFNRSIEYEHQDIEIDLDDAIFLQAGWKF</sequence>
<gene>
    <name evidence="1" type="ORF">SAMN06265222_11362</name>
</gene>
<comment type="caution">
    <text evidence="1">The sequence shown here is derived from an EMBL/GenBank/DDBJ whole genome shotgun (WGS) entry which is preliminary data.</text>
</comment>
<accession>A0ABY1QGA4</accession>
<evidence type="ECO:0000313" key="2">
    <source>
        <dbReference type="Proteomes" id="UP001158067"/>
    </source>
</evidence>
<name>A0ABY1QGA4_9BACT</name>
<dbReference type="EMBL" id="FXUG01000013">
    <property type="protein sequence ID" value="SMP70503.1"/>
    <property type="molecule type" value="Genomic_DNA"/>
</dbReference>
<evidence type="ECO:0000313" key="1">
    <source>
        <dbReference type="EMBL" id="SMP70503.1"/>
    </source>
</evidence>
<dbReference type="Proteomes" id="UP001158067">
    <property type="component" value="Unassembled WGS sequence"/>
</dbReference>
<reference evidence="1 2" key="1">
    <citation type="submission" date="2017-05" db="EMBL/GenBank/DDBJ databases">
        <authorList>
            <person name="Varghese N."/>
            <person name="Submissions S."/>
        </authorList>
    </citation>
    <scope>NUCLEOTIDE SEQUENCE [LARGE SCALE GENOMIC DNA]</scope>
    <source>
        <strain evidence="1 2">DSM 25457</strain>
    </source>
</reference>
<keyword evidence="2" id="KW-1185">Reference proteome</keyword>
<proteinExistence type="predicted"/>
<organism evidence="1 2">
    <name type="scientific">Neorhodopirellula lusitana</name>
    <dbReference type="NCBI Taxonomy" id="445327"/>
    <lineage>
        <taxon>Bacteria</taxon>
        <taxon>Pseudomonadati</taxon>
        <taxon>Planctomycetota</taxon>
        <taxon>Planctomycetia</taxon>
        <taxon>Pirellulales</taxon>
        <taxon>Pirellulaceae</taxon>
        <taxon>Neorhodopirellula</taxon>
    </lineage>
</organism>